<dbReference type="Pfam" id="PF00702">
    <property type="entry name" value="Hydrolase"/>
    <property type="match status" value="1"/>
</dbReference>
<dbReference type="NCBIfam" id="TIGR01509">
    <property type="entry name" value="HAD-SF-IA-v3"/>
    <property type="match status" value="1"/>
</dbReference>
<proteinExistence type="predicted"/>
<dbReference type="NCBIfam" id="TIGR00099">
    <property type="entry name" value="Cof-subfamily"/>
    <property type="match status" value="1"/>
</dbReference>
<evidence type="ECO:0000313" key="2">
    <source>
        <dbReference type="Proteomes" id="UP000664052"/>
    </source>
</evidence>
<dbReference type="InterPro" id="IPR000150">
    <property type="entry name" value="Cof"/>
</dbReference>
<dbReference type="InterPro" id="IPR023198">
    <property type="entry name" value="PGP-like_dom2"/>
</dbReference>
<dbReference type="InterPro" id="IPR006379">
    <property type="entry name" value="HAD-SF_hydro_IIB"/>
</dbReference>
<dbReference type="InterPro" id="IPR006439">
    <property type="entry name" value="HAD-SF_hydro_IA"/>
</dbReference>
<sequence>MAATSGRAEAAMTIKLLIADVDGTMVTRDKVLTPRTCEAVARLRASGIQFTLTSGRPPRGMAGLVAPLKLTAPLAAFNGGMYVKPDLTTVLAQRILPPAIARQAVDFMLQAGLDVWVYQGVDWFLRAPEAFRVAREKSNVGFDPIVVADLHGVLDAAIKLVGVSEDTARVQRCEAELALRLGAEASAARSTSYYLDVTHPEANKGMVVREASRLLGLPLEQIAAIGDMANDLPMLSIAGMGIAMGNASPEVQGLSRHVTRTNEEEGFAHAVDTFILGQPPLARTKLGLPPRARACLFGLDGVLTQTASLHARAWKQLCDYYLRQRARSSRQPFIPFDLVRDYSRYFDGKPPLEGIHAFLDARGIELPEGTVHALNDRKGEVLVELLRQERVETYEGTVRYVQAARAAGLRTAAVSTSRHGAELLQSAGLPELFDARLDATPPPELYLAAVRALGASAEEAVVFEDSPAGVAAARAAHFAYVIGVDRVGQPAGLRRHGADLVVTDPAALLNTSPE</sequence>
<dbReference type="CDD" id="cd07516">
    <property type="entry name" value="HAD_Pase"/>
    <property type="match status" value="1"/>
</dbReference>
<organism evidence="1 2">
    <name type="scientific">Corallococcus macrosporus</name>
    <dbReference type="NCBI Taxonomy" id="35"/>
    <lineage>
        <taxon>Bacteria</taxon>
        <taxon>Pseudomonadati</taxon>
        <taxon>Myxococcota</taxon>
        <taxon>Myxococcia</taxon>
        <taxon>Myxococcales</taxon>
        <taxon>Cystobacterineae</taxon>
        <taxon>Myxococcaceae</taxon>
        <taxon>Corallococcus</taxon>
    </lineage>
</organism>
<dbReference type="NCBIfam" id="TIGR01484">
    <property type="entry name" value="HAD-SF-IIB"/>
    <property type="match status" value="1"/>
</dbReference>
<dbReference type="Gene3D" id="3.30.1240.10">
    <property type="match status" value="1"/>
</dbReference>
<dbReference type="EMBL" id="JAFIMU010000007">
    <property type="protein sequence ID" value="MBN8228767.1"/>
    <property type="molecule type" value="Genomic_DNA"/>
</dbReference>
<name>A0ABS3DDH3_9BACT</name>
<keyword evidence="1" id="KW-0378">Hydrolase</keyword>
<dbReference type="Gene3D" id="3.40.50.1000">
    <property type="entry name" value="HAD superfamily/HAD-like"/>
    <property type="match status" value="2"/>
</dbReference>
<dbReference type="PANTHER" id="PTHR10000:SF8">
    <property type="entry name" value="HAD SUPERFAMILY HYDROLASE-LIKE, TYPE 3"/>
    <property type="match status" value="1"/>
</dbReference>
<dbReference type="GO" id="GO:0016787">
    <property type="term" value="F:hydrolase activity"/>
    <property type="evidence" value="ECO:0007669"/>
    <property type="project" value="UniProtKB-KW"/>
</dbReference>
<dbReference type="SUPFAM" id="SSF56784">
    <property type="entry name" value="HAD-like"/>
    <property type="match status" value="2"/>
</dbReference>
<dbReference type="Proteomes" id="UP000664052">
    <property type="component" value="Unassembled WGS sequence"/>
</dbReference>
<accession>A0ABS3DDH3</accession>
<dbReference type="InterPro" id="IPR036412">
    <property type="entry name" value="HAD-like_sf"/>
</dbReference>
<keyword evidence="2" id="KW-1185">Reference proteome</keyword>
<dbReference type="PANTHER" id="PTHR10000">
    <property type="entry name" value="PHOSPHOSERINE PHOSPHATASE"/>
    <property type="match status" value="1"/>
</dbReference>
<protein>
    <submittedName>
        <fullName evidence="1">Cof-type HAD-IIB family hydrolase</fullName>
    </submittedName>
</protein>
<dbReference type="Gene3D" id="1.10.150.240">
    <property type="entry name" value="Putative phosphatase, domain 2"/>
    <property type="match status" value="1"/>
</dbReference>
<reference evidence="1 2" key="1">
    <citation type="submission" date="2021-02" db="EMBL/GenBank/DDBJ databases">
        <title>De Novo genome assembly of isolated myxobacteria.</title>
        <authorList>
            <person name="Stevens D.C."/>
        </authorList>
    </citation>
    <scope>NUCLEOTIDE SEQUENCE [LARGE SCALE GENOMIC DNA]</scope>
    <source>
        <strain evidence="1 2">ATCC 29039</strain>
    </source>
</reference>
<dbReference type="Pfam" id="PF08282">
    <property type="entry name" value="Hydrolase_3"/>
    <property type="match status" value="1"/>
</dbReference>
<gene>
    <name evidence="1" type="ORF">JYK02_14760</name>
</gene>
<dbReference type="InterPro" id="IPR023214">
    <property type="entry name" value="HAD_sf"/>
</dbReference>
<evidence type="ECO:0000313" key="1">
    <source>
        <dbReference type="EMBL" id="MBN8228767.1"/>
    </source>
</evidence>
<comment type="caution">
    <text evidence="1">The sequence shown here is derived from an EMBL/GenBank/DDBJ whole genome shotgun (WGS) entry which is preliminary data.</text>
</comment>